<evidence type="ECO:0000256" key="1">
    <source>
        <dbReference type="ARBA" id="ARBA00008881"/>
    </source>
</evidence>
<dbReference type="AlphaFoldDB" id="A0AAD4IA41"/>
<feature type="region of interest" description="Disordered" evidence="8">
    <location>
        <begin position="401"/>
        <end position="512"/>
    </location>
</feature>
<comment type="similarity">
    <text evidence="1">Belongs to the wetA family.</text>
</comment>
<accession>A0AAD4IA41</accession>
<evidence type="ECO:0000256" key="8">
    <source>
        <dbReference type="SAM" id="MobiDB-lite"/>
    </source>
</evidence>
<feature type="region of interest" description="Disordered" evidence="8">
    <location>
        <begin position="126"/>
        <end position="154"/>
    </location>
</feature>
<evidence type="ECO:0000256" key="6">
    <source>
        <dbReference type="ARBA" id="ARBA00023163"/>
    </source>
</evidence>
<evidence type="ECO:0000256" key="3">
    <source>
        <dbReference type="ARBA" id="ARBA00022969"/>
    </source>
</evidence>
<dbReference type="InterPro" id="IPR040112">
    <property type="entry name" value="WetA"/>
</dbReference>
<keyword evidence="3" id="KW-0749">Sporulation</keyword>
<feature type="compositionally biased region" description="Polar residues" evidence="8">
    <location>
        <begin position="418"/>
        <end position="427"/>
    </location>
</feature>
<dbReference type="PANTHER" id="PTHR22934">
    <property type="entry name" value="PROTEIN ESC1/WETA-RELATED"/>
    <property type="match status" value="1"/>
</dbReference>
<dbReference type="GO" id="GO:0048315">
    <property type="term" value="P:conidium formation"/>
    <property type="evidence" value="ECO:0007669"/>
    <property type="project" value="UniProtKB-KW"/>
</dbReference>
<keyword evidence="6" id="KW-0804">Transcription</keyword>
<dbReference type="EMBL" id="JAANER010000004">
    <property type="protein sequence ID" value="KAG9190818.1"/>
    <property type="molecule type" value="Genomic_DNA"/>
</dbReference>
<sequence length="544" mass="59415">MSTRPISDKEVDVVDLDRLFEEYVQTDLLGHFSDCNPSQSSSDEPKHLFDSAASNESELFGSEPILDRETQAAWHKALAKYEQNPTPFRVEDSTSSFYLASSSSGNDSFSDSELLKFDDLLELERKQSRSISQPPTSRPHTSGRSAKKAVSVHNQLRHRGILKSSKRSHASAFTKMMQASQHHPLVGTTRTRKTENPENSLTRASSYGIASPPLSIKDSSNEFFTHGHHQYASNYSSLPNNRPGLPNYQLTPCASPAMGISSNTGSGFDNDRVLASCSSSTPSAALSALQTPPSSLQLSMTTWGPNTSPALDLGFSVPCDSINGAQNASWWDENVSTGHPPHSTSFNQGNSRSTNQNMGLEGLGISCESAPYVFGTMHNAYPASRNSAAFDMATYGAMYNTSSHQQQQHRHAQHQVAFISQSVSRSPSPRAEERFHRQSHASSHRSSQSSTRRKSSNSSQQFSRQTSTSGSGVGFVNFTPDDSRKILTGVAPSGSSKTKARREKEAADKRRKLSRAAMRAVIEAGGDIDSLRRLEREGVLVMED</sequence>
<evidence type="ECO:0000256" key="5">
    <source>
        <dbReference type="ARBA" id="ARBA00023159"/>
    </source>
</evidence>
<evidence type="ECO:0000256" key="4">
    <source>
        <dbReference type="ARBA" id="ARBA00023015"/>
    </source>
</evidence>
<keyword evidence="7" id="KW-0183">Conidiation</keyword>
<feature type="region of interest" description="Disordered" evidence="8">
    <location>
        <begin position="177"/>
        <end position="212"/>
    </location>
</feature>
<keyword evidence="4" id="KW-0805">Transcription regulation</keyword>
<protein>
    <recommendedName>
        <fullName evidence="2">Developmental regulatory protein wetA</fullName>
    </recommendedName>
</protein>
<evidence type="ECO:0000256" key="7">
    <source>
        <dbReference type="ARBA" id="ARBA00023321"/>
    </source>
</evidence>
<keyword evidence="10" id="KW-1185">Reference proteome</keyword>
<gene>
    <name evidence="9" type="ORF">G6011_08906</name>
</gene>
<evidence type="ECO:0000313" key="9">
    <source>
        <dbReference type="EMBL" id="KAG9190818.1"/>
    </source>
</evidence>
<proteinExistence type="inferred from homology"/>
<keyword evidence="5" id="KW-0010">Activator</keyword>
<dbReference type="GO" id="GO:0030435">
    <property type="term" value="P:sporulation resulting in formation of a cellular spore"/>
    <property type="evidence" value="ECO:0007669"/>
    <property type="project" value="UniProtKB-KW"/>
</dbReference>
<evidence type="ECO:0000256" key="2">
    <source>
        <dbReference type="ARBA" id="ARBA00015342"/>
    </source>
</evidence>
<name>A0AAD4IA41_9PLEO</name>
<evidence type="ECO:0000313" key="10">
    <source>
        <dbReference type="Proteomes" id="UP001199106"/>
    </source>
</evidence>
<dbReference type="Proteomes" id="UP001199106">
    <property type="component" value="Unassembled WGS sequence"/>
</dbReference>
<feature type="compositionally biased region" description="Low complexity" evidence="8">
    <location>
        <begin position="444"/>
        <end position="470"/>
    </location>
</feature>
<feature type="compositionally biased region" description="Polar residues" evidence="8">
    <location>
        <begin position="129"/>
        <end position="144"/>
    </location>
</feature>
<dbReference type="PANTHER" id="PTHR22934:SF25">
    <property type="entry name" value="DEVELOPMENTAL REGULATORY PROTEIN WETA"/>
    <property type="match status" value="1"/>
</dbReference>
<organism evidence="9 10">
    <name type="scientific">Alternaria panax</name>
    <dbReference type="NCBI Taxonomy" id="48097"/>
    <lineage>
        <taxon>Eukaryota</taxon>
        <taxon>Fungi</taxon>
        <taxon>Dikarya</taxon>
        <taxon>Ascomycota</taxon>
        <taxon>Pezizomycotina</taxon>
        <taxon>Dothideomycetes</taxon>
        <taxon>Pleosporomycetidae</taxon>
        <taxon>Pleosporales</taxon>
        <taxon>Pleosporineae</taxon>
        <taxon>Pleosporaceae</taxon>
        <taxon>Alternaria</taxon>
        <taxon>Alternaria sect. Panax</taxon>
    </lineage>
</organism>
<reference evidence="9" key="1">
    <citation type="submission" date="2021-07" db="EMBL/GenBank/DDBJ databases">
        <title>Genome Resource of American Ginseng Black Spot Pathogen Alternaria panax.</title>
        <authorList>
            <person name="Qiu C."/>
            <person name="Wang W."/>
            <person name="Liu Z."/>
        </authorList>
    </citation>
    <scope>NUCLEOTIDE SEQUENCE</scope>
    <source>
        <strain evidence="9">BNCC115425</strain>
    </source>
</reference>
<comment type="caution">
    <text evidence="9">The sequence shown here is derived from an EMBL/GenBank/DDBJ whole genome shotgun (WGS) entry which is preliminary data.</text>
</comment>